<keyword evidence="1" id="KW-0472">Membrane</keyword>
<gene>
    <name evidence="2" type="ORF">BWR22_07875</name>
</gene>
<dbReference type="EMBL" id="CP019352">
    <property type="protein sequence ID" value="APY00234.1"/>
    <property type="molecule type" value="Genomic_DNA"/>
</dbReference>
<name>A0AAC9PX63_9FLAO</name>
<keyword evidence="3" id="KW-1185">Reference proteome</keyword>
<evidence type="ECO:0000313" key="2">
    <source>
        <dbReference type="EMBL" id="APY00234.1"/>
    </source>
</evidence>
<feature type="transmembrane region" description="Helical" evidence="1">
    <location>
        <begin position="39"/>
        <end position="59"/>
    </location>
</feature>
<dbReference type="KEGG" id="lvn:BWR22_07875"/>
<keyword evidence="1" id="KW-1133">Transmembrane helix</keyword>
<reference evidence="2 3" key="1">
    <citation type="submission" date="2017-01" db="EMBL/GenBank/DDBJ databases">
        <title>Complete genome of Lacinutrix venerupis DOK2-8 isolated from seawater in Dokdo.</title>
        <authorList>
            <person name="Chi W.-J."/>
            <person name="Kim J.H."/>
        </authorList>
    </citation>
    <scope>NUCLEOTIDE SEQUENCE [LARGE SCALE GENOMIC DNA]</scope>
    <source>
        <strain evidence="2 3">DOK2-8</strain>
    </source>
</reference>
<evidence type="ECO:0000256" key="1">
    <source>
        <dbReference type="SAM" id="Phobius"/>
    </source>
</evidence>
<proteinExistence type="predicted"/>
<feature type="transmembrane region" description="Helical" evidence="1">
    <location>
        <begin position="12"/>
        <end position="33"/>
    </location>
</feature>
<dbReference type="Proteomes" id="UP000187506">
    <property type="component" value="Chromosome"/>
</dbReference>
<keyword evidence="1" id="KW-0812">Transmembrane</keyword>
<sequence length="64" mass="7510">MDIEKLSIKKRILTGVFSGLIYSLVMAGFDYYTNEPFSLLKFIFHFVFFGLFMGIALRYTNKKK</sequence>
<accession>A0AAC9PX63</accession>
<evidence type="ECO:0000313" key="3">
    <source>
        <dbReference type="Proteomes" id="UP000187506"/>
    </source>
</evidence>
<dbReference type="RefSeq" id="WP_076733141.1">
    <property type="nucleotide sequence ID" value="NZ_CP019352.1"/>
</dbReference>
<organism evidence="2 3">
    <name type="scientific">Lacinutrix venerupis</name>
    <dbReference type="NCBI Taxonomy" id="1486034"/>
    <lineage>
        <taxon>Bacteria</taxon>
        <taxon>Pseudomonadati</taxon>
        <taxon>Bacteroidota</taxon>
        <taxon>Flavobacteriia</taxon>
        <taxon>Flavobacteriales</taxon>
        <taxon>Flavobacteriaceae</taxon>
        <taxon>Lacinutrix</taxon>
    </lineage>
</organism>
<protein>
    <submittedName>
        <fullName evidence="2">Uncharacterized protein</fullName>
    </submittedName>
</protein>
<dbReference type="AlphaFoldDB" id="A0AAC9PX63"/>